<evidence type="ECO:0000256" key="5">
    <source>
        <dbReference type="ARBA" id="ARBA00022840"/>
    </source>
</evidence>
<dbReference type="GO" id="GO:0005524">
    <property type="term" value="F:ATP binding"/>
    <property type="evidence" value="ECO:0007669"/>
    <property type="project" value="UniProtKB-KW"/>
</dbReference>
<dbReference type="STRING" id="6832.A0A553NEJ2"/>
<dbReference type="AlphaFoldDB" id="A0A553NEJ2"/>
<evidence type="ECO:0000313" key="10">
    <source>
        <dbReference type="EMBL" id="TRY63864.1"/>
    </source>
</evidence>
<protein>
    <recommendedName>
        <fullName evidence="9">Checkpoint protein RAD24-like helical bundle domain-containing protein</fullName>
    </recommendedName>
</protein>
<dbReference type="GO" id="GO:0003682">
    <property type="term" value="F:chromatin binding"/>
    <property type="evidence" value="ECO:0007669"/>
    <property type="project" value="TreeGrafter"/>
</dbReference>
<evidence type="ECO:0000256" key="2">
    <source>
        <dbReference type="ARBA" id="ARBA00006168"/>
    </source>
</evidence>
<evidence type="ECO:0000259" key="9">
    <source>
        <dbReference type="Pfam" id="PF25812"/>
    </source>
</evidence>
<dbReference type="GO" id="GO:0005634">
    <property type="term" value="C:nucleus"/>
    <property type="evidence" value="ECO:0007669"/>
    <property type="project" value="UniProtKB-SubCell"/>
</dbReference>
<feature type="domain" description="Checkpoint protein RAD24-like helical bundle" evidence="9">
    <location>
        <begin position="361"/>
        <end position="448"/>
    </location>
</feature>
<dbReference type="GO" id="GO:0003689">
    <property type="term" value="F:DNA clamp loader activity"/>
    <property type="evidence" value="ECO:0007669"/>
    <property type="project" value="TreeGrafter"/>
</dbReference>
<evidence type="ECO:0000313" key="11">
    <source>
        <dbReference type="Proteomes" id="UP000318571"/>
    </source>
</evidence>
<dbReference type="InterPro" id="IPR057927">
    <property type="entry name" value="RAD24-like_helical"/>
</dbReference>
<evidence type="ECO:0000256" key="1">
    <source>
        <dbReference type="ARBA" id="ARBA00004123"/>
    </source>
</evidence>
<dbReference type="GO" id="GO:0033314">
    <property type="term" value="P:mitotic DNA replication checkpoint signaling"/>
    <property type="evidence" value="ECO:0007669"/>
    <property type="project" value="TreeGrafter"/>
</dbReference>
<feature type="region of interest" description="Disordered" evidence="8">
    <location>
        <begin position="1"/>
        <end position="51"/>
    </location>
</feature>
<feature type="compositionally biased region" description="Basic residues" evidence="8">
    <location>
        <begin position="332"/>
        <end position="343"/>
    </location>
</feature>
<comment type="similarity">
    <text evidence="2">Belongs to the rad17/RAD24 family.</text>
</comment>
<evidence type="ECO:0000256" key="7">
    <source>
        <dbReference type="ARBA" id="ARBA00023306"/>
    </source>
</evidence>
<comment type="caution">
    <text evidence="10">The sequence shown here is derived from an EMBL/GenBank/DDBJ whole genome shotgun (WGS) entry which is preliminary data.</text>
</comment>
<accession>A0A553NEJ2</accession>
<reference evidence="10 11" key="1">
    <citation type="journal article" date="2018" name="Nat. Ecol. Evol.">
        <title>Genomic signatures of mitonuclear coevolution across populations of Tigriopus californicus.</title>
        <authorList>
            <person name="Barreto F.S."/>
            <person name="Watson E.T."/>
            <person name="Lima T.G."/>
            <person name="Willett C.S."/>
            <person name="Edmands S."/>
            <person name="Li W."/>
            <person name="Burton R.S."/>
        </authorList>
    </citation>
    <scope>NUCLEOTIDE SEQUENCE [LARGE SCALE GENOMIC DNA]</scope>
    <source>
        <strain evidence="10 11">San Diego</strain>
    </source>
</reference>
<dbReference type="SUPFAM" id="SSF52540">
    <property type="entry name" value="P-loop containing nucleoside triphosphate hydrolases"/>
    <property type="match status" value="1"/>
</dbReference>
<dbReference type="InterPro" id="IPR004582">
    <property type="entry name" value="Checkpoint_prot_Rad17_Rad24"/>
</dbReference>
<dbReference type="Pfam" id="PF03215">
    <property type="entry name" value="Rad17"/>
    <property type="match status" value="1"/>
</dbReference>
<dbReference type="GO" id="GO:0006281">
    <property type="term" value="P:DNA repair"/>
    <property type="evidence" value="ECO:0007669"/>
    <property type="project" value="InterPro"/>
</dbReference>
<sequence>MASFQKWMEIDFEDEPPRESSSTPGPSKRPRPSSHSHAVREPPTKSLSDFDSRPHHELWLAKYEPKSVKYLAVHPKKVDEVRQWLITRSRKNPSPSRIQFSPLLLLTGPSGSGKTATIQALSAELGWSVQDYTCPHDVVAFQRDHERTGPYIPNDEIAFTGQWHSFEQFLLRANRYRSLTDDASSGNGRLVLLEDFPSAVWANTARFRQILKQYHSSSHGDPLILIVSTTSSSQHELNRLLPPHSRSELGLDVITFNPITAGNISKALRVIGETEAKTGRSDFEFPTVESLQSLVEASNGDIRGAINAFQISCLKGIGEDRSMSKRRSLVFPKHSTKTKKSGKRTNTEPNATKGAIGSRDSNLDLFHAIGKVVYAKRGDHAEQHPLLDFQKQWARKELKSNPGDIVELSPMVPESFTCFLHENYLSFFSNITNVAEAADILSQADGLFRQWNYWLLFWICQFRDCLRYRGISGGISKMKFLMCATLVFLAVQANQDPVYVEPGTENIVDETQKSIQDLFKMTAKPSDKYSGETCSDGIARPKREALEYVPCNDLKECSIPHCFCTTKGIWPPFRGVKNEHDFPILPQVVVLALEGAVTPNNVRLFREIFDAGLNPDQCMISGTVFTPLKDSNFVLLNELDSRGNEIAFLPGHFTQNDEGYAVIDNEFNFSRVVERYSALHQPIIGVKLPSDILVSEEHYPSVSAHRYVYDATLRAPLRYSPDMKAYEPPVWPYTLHAEIPHACEEHAPYTCPSRSYYLWEVPSNEFSSPIPGACLSLENCPGHPTRNSTLFVQLLETQLQRSLKTNRAPVVLHIRIETLERSRSHRLRLLQWIKDTLQTHSDVYFISVRRMLEWILSDNGKTEWQPIGKSGVCTADSVKTNCAPEYINLDADAQTYFGNREFLPFCRQQTFSNVEEPLGQD</sequence>
<evidence type="ECO:0000256" key="4">
    <source>
        <dbReference type="ARBA" id="ARBA00022763"/>
    </source>
</evidence>
<feature type="compositionally biased region" description="Basic and acidic residues" evidence="8">
    <location>
        <begin position="38"/>
        <end position="51"/>
    </location>
</feature>
<keyword evidence="11" id="KW-1185">Reference proteome</keyword>
<keyword evidence="6" id="KW-0539">Nucleus</keyword>
<dbReference type="GO" id="GO:0000077">
    <property type="term" value="P:DNA damage checkpoint signaling"/>
    <property type="evidence" value="ECO:0007669"/>
    <property type="project" value="TreeGrafter"/>
</dbReference>
<evidence type="ECO:0000256" key="3">
    <source>
        <dbReference type="ARBA" id="ARBA00022741"/>
    </source>
</evidence>
<dbReference type="PANTHER" id="PTHR12172:SF0">
    <property type="entry name" value="CELL CYCLE CHECKPOINT PROTEIN RAD17"/>
    <property type="match status" value="1"/>
</dbReference>
<keyword evidence="5" id="KW-0067">ATP-binding</keyword>
<dbReference type="Pfam" id="PF25812">
    <property type="entry name" value="RAD24_helical"/>
    <property type="match status" value="1"/>
</dbReference>
<dbReference type="Gene3D" id="3.20.20.370">
    <property type="entry name" value="Glycoside hydrolase/deacetylase"/>
    <property type="match status" value="1"/>
</dbReference>
<organism evidence="10 11">
    <name type="scientific">Tigriopus californicus</name>
    <name type="common">Marine copepod</name>
    <dbReference type="NCBI Taxonomy" id="6832"/>
    <lineage>
        <taxon>Eukaryota</taxon>
        <taxon>Metazoa</taxon>
        <taxon>Ecdysozoa</taxon>
        <taxon>Arthropoda</taxon>
        <taxon>Crustacea</taxon>
        <taxon>Multicrustacea</taxon>
        <taxon>Hexanauplia</taxon>
        <taxon>Copepoda</taxon>
        <taxon>Harpacticoida</taxon>
        <taxon>Harpacticidae</taxon>
        <taxon>Tigriopus</taxon>
    </lineage>
</organism>
<comment type="subcellular location">
    <subcellularLocation>
        <location evidence="1">Nucleus</location>
    </subcellularLocation>
</comment>
<dbReference type="EMBL" id="VCGU01000458">
    <property type="protein sequence ID" value="TRY63864.1"/>
    <property type="molecule type" value="Genomic_DNA"/>
</dbReference>
<gene>
    <name evidence="10" type="ORF">TCAL_00802</name>
</gene>
<keyword evidence="4" id="KW-0227">DNA damage</keyword>
<dbReference type="PANTHER" id="PTHR12172">
    <property type="entry name" value="CELL CYCLE CHECKPOINT PROTEIN RAD17"/>
    <property type="match status" value="1"/>
</dbReference>
<keyword evidence="3" id="KW-0547">Nucleotide-binding</keyword>
<keyword evidence="7" id="KW-0131">Cell cycle</keyword>
<proteinExistence type="inferred from homology"/>
<evidence type="ECO:0000256" key="6">
    <source>
        <dbReference type="ARBA" id="ARBA00023242"/>
    </source>
</evidence>
<dbReference type="InterPro" id="IPR027417">
    <property type="entry name" value="P-loop_NTPase"/>
</dbReference>
<feature type="region of interest" description="Disordered" evidence="8">
    <location>
        <begin position="332"/>
        <end position="354"/>
    </location>
</feature>
<name>A0A553NEJ2_TIGCA</name>
<dbReference type="Proteomes" id="UP000318571">
    <property type="component" value="Chromosome 10"/>
</dbReference>
<evidence type="ECO:0000256" key="8">
    <source>
        <dbReference type="SAM" id="MobiDB-lite"/>
    </source>
</evidence>
<dbReference type="Gene3D" id="3.40.50.300">
    <property type="entry name" value="P-loop containing nucleotide triphosphate hydrolases"/>
    <property type="match status" value="1"/>
</dbReference>